<dbReference type="InterPro" id="IPR036812">
    <property type="entry name" value="NAD(P)_OxRdtase_dom_sf"/>
</dbReference>
<dbReference type="PANTHER" id="PTHR43364:SF1">
    <property type="entry name" value="OXIDOREDUCTASE YDHF"/>
    <property type="match status" value="1"/>
</dbReference>
<keyword evidence="3" id="KW-1185">Reference proteome</keyword>
<evidence type="ECO:0000313" key="2">
    <source>
        <dbReference type="EMBL" id="SFJ34317.1"/>
    </source>
</evidence>
<sequence>MLQPQAIAPQGPSFSPLIAGYWRLMEWGMTPQQVVQFIEHHLALGITTVDHADIYGDYQCEAAFGAALRLAPGLREKLQIVTKCGIATRAKPEHRIGHYITEASHILHSAENSLRHFNTDYLDLLLIHRPDPLMDADEIAEAFTALHQSGKVRHFGVSNFTASQFTLLQSRLPFSLVTNQLEISPLEQTSLLDGSLDQCQQNRIRPMAWSCLGGGRVFNDPHYQPLRDELEQVKQEIGASNIEQVVYAWVMKLPSRPLPIIGSGKIERVKEAVGACQLTLDRQQWFRIRKAAIGYDVP</sequence>
<evidence type="ECO:0000259" key="1">
    <source>
        <dbReference type="Pfam" id="PF00248"/>
    </source>
</evidence>
<organism evidence="2 3">
    <name type="scientific">Candidatus Pantoea symbiotica</name>
    <dbReference type="NCBI Taxonomy" id="1884370"/>
    <lineage>
        <taxon>Bacteria</taxon>
        <taxon>Pseudomonadati</taxon>
        <taxon>Pseudomonadota</taxon>
        <taxon>Gammaproteobacteria</taxon>
        <taxon>Enterobacterales</taxon>
        <taxon>Erwiniaceae</taxon>
        <taxon>Pantoea</taxon>
    </lineage>
</organism>
<gene>
    <name evidence="2" type="ORF">SAMN05518863_101173</name>
</gene>
<dbReference type="PRINTS" id="PR00069">
    <property type="entry name" value="ALDKETRDTASE"/>
</dbReference>
<evidence type="ECO:0000313" key="3">
    <source>
        <dbReference type="Proteomes" id="UP000198841"/>
    </source>
</evidence>
<protein>
    <submittedName>
        <fullName evidence="2">Predicted oxidoreductase</fullName>
    </submittedName>
</protein>
<dbReference type="SUPFAM" id="SSF51430">
    <property type="entry name" value="NAD(P)-linked oxidoreductase"/>
    <property type="match status" value="1"/>
</dbReference>
<proteinExistence type="predicted"/>
<name>A0A1I3QMH0_9GAMM</name>
<dbReference type="Pfam" id="PF00248">
    <property type="entry name" value="Aldo_ket_red"/>
    <property type="match status" value="1"/>
</dbReference>
<reference evidence="2 3" key="1">
    <citation type="submission" date="2016-10" db="EMBL/GenBank/DDBJ databases">
        <authorList>
            <person name="Varghese N."/>
            <person name="Submissions S."/>
        </authorList>
    </citation>
    <scope>NUCLEOTIDE SEQUENCE [LARGE SCALE GENOMIC DNA]</scope>
    <source>
        <strain evidence="2 3">YR512</strain>
    </source>
</reference>
<dbReference type="InterPro" id="IPR050523">
    <property type="entry name" value="AKR_Detox_Biosynth"/>
</dbReference>
<dbReference type="Gene3D" id="3.20.20.100">
    <property type="entry name" value="NADP-dependent oxidoreductase domain"/>
    <property type="match status" value="1"/>
</dbReference>
<comment type="caution">
    <text evidence="2">The sequence shown here is derived from an EMBL/GenBank/DDBJ whole genome shotgun (WGS) entry which is preliminary data.</text>
</comment>
<dbReference type="InterPro" id="IPR023210">
    <property type="entry name" value="NADP_OxRdtase_dom"/>
</dbReference>
<dbReference type="Proteomes" id="UP000198841">
    <property type="component" value="Unassembled WGS sequence"/>
</dbReference>
<dbReference type="InterPro" id="IPR020471">
    <property type="entry name" value="AKR"/>
</dbReference>
<dbReference type="PANTHER" id="PTHR43364">
    <property type="entry name" value="NADH-SPECIFIC METHYLGLYOXAL REDUCTASE-RELATED"/>
    <property type="match status" value="1"/>
</dbReference>
<dbReference type="EMBL" id="FOSD01000001">
    <property type="protein sequence ID" value="SFJ34317.1"/>
    <property type="molecule type" value="Genomic_DNA"/>
</dbReference>
<feature type="domain" description="NADP-dependent oxidoreductase" evidence="1">
    <location>
        <begin position="17"/>
        <end position="291"/>
    </location>
</feature>
<dbReference type="RefSeq" id="WP_008110294.1">
    <property type="nucleotide sequence ID" value="NZ_FOSD01000001.1"/>
</dbReference>
<accession>A0A1I3QMH0</accession>
<dbReference type="CDD" id="cd19092">
    <property type="entry name" value="AKR_BsYcsN_EcYdhF-like"/>
    <property type="match status" value="1"/>
</dbReference>